<accession>A0A9N9HDM7</accession>
<evidence type="ECO:0000313" key="1">
    <source>
        <dbReference type="EMBL" id="CAG8665936.1"/>
    </source>
</evidence>
<reference evidence="1" key="1">
    <citation type="submission" date="2021-06" db="EMBL/GenBank/DDBJ databases">
        <authorList>
            <person name="Kallberg Y."/>
            <person name="Tangrot J."/>
            <person name="Rosling A."/>
        </authorList>
    </citation>
    <scope>NUCLEOTIDE SEQUENCE</scope>
    <source>
        <strain evidence="1">87-6 pot B 2015</strain>
    </source>
</reference>
<keyword evidence="2" id="KW-1185">Reference proteome</keyword>
<dbReference type="Proteomes" id="UP000789375">
    <property type="component" value="Unassembled WGS sequence"/>
</dbReference>
<name>A0A9N9HDM7_FUNMO</name>
<dbReference type="AlphaFoldDB" id="A0A9N9HDM7"/>
<evidence type="ECO:0000313" key="2">
    <source>
        <dbReference type="Proteomes" id="UP000789375"/>
    </source>
</evidence>
<proteinExistence type="predicted"/>
<organism evidence="1 2">
    <name type="scientific">Funneliformis mosseae</name>
    <name type="common">Endomycorrhizal fungus</name>
    <name type="synonym">Glomus mosseae</name>
    <dbReference type="NCBI Taxonomy" id="27381"/>
    <lineage>
        <taxon>Eukaryota</taxon>
        <taxon>Fungi</taxon>
        <taxon>Fungi incertae sedis</taxon>
        <taxon>Mucoromycota</taxon>
        <taxon>Glomeromycotina</taxon>
        <taxon>Glomeromycetes</taxon>
        <taxon>Glomerales</taxon>
        <taxon>Glomeraceae</taxon>
        <taxon>Funneliformis</taxon>
    </lineage>
</organism>
<comment type="caution">
    <text evidence="1">The sequence shown here is derived from an EMBL/GenBank/DDBJ whole genome shotgun (WGS) entry which is preliminary data.</text>
</comment>
<protein>
    <submittedName>
        <fullName evidence="1">2702_t:CDS:1</fullName>
    </submittedName>
</protein>
<gene>
    <name evidence="1" type="ORF">FMOSSE_LOCUS12168</name>
</gene>
<dbReference type="EMBL" id="CAJVPP010005493">
    <property type="protein sequence ID" value="CAG8665936.1"/>
    <property type="molecule type" value="Genomic_DNA"/>
</dbReference>
<sequence length="114" mass="13518">TMWPTLEEFKTNLKNWLKANHSSYISEVALKENEGYKRDIRCCKWKKSNKVRKCYNRLYDNNNNSIENIAKYAFSNISEDDESFNDIYTYTTAICNIVLNPEYPELECAKKPLE</sequence>
<feature type="non-terminal residue" evidence="1">
    <location>
        <position position="114"/>
    </location>
</feature>